<evidence type="ECO:0000256" key="1">
    <source>
        <dbReference type="SAM" id="MobiDB-lite"/>
    </source>
</evidence>
<dbReference type="Proteomes" id="UP001158986">
    <property type="component" value="Unassembled WGS sequence"/>
</dbReference>
<evidence type="ECO:0000313" key="3">
    <source>
        <dbReference type="Proteomes" id="UP001158986"/>
    </source>
</evidence>
<feature type="region of interest" description="Disordered" evidence="1">
    <location>
        <begin position="59"/>
        <end position="89"/>
    </location>
</feature>
<sequence length="89" mass="10040">MSCLRCHLLLVVAKPVDEPMLNGFYAVIEHCASSKLMDREVACWIVPCSFRLQELQAATPNEGQKRGEITDHEASPDFGWPDRVPSLRQ</sequence>
<gene>
    <name evidence="2" type="ORF">PBS001_LOCUS6030</name>
</gene>
<dbReference type="EMBL" id="CAKLCB010000301">
    <property type="protein sequence ID" value="CAH0519504.1"/>
    <property type="molecule type" value="Genomic_DNA"/>
</dbReference>
<name>A0ABN8D5H6_9STRA</name>
<protein>
    <submittedName>
        <fullName evidence="2">Uncharacterized protein</fullName>
    </submittedName>
</protein>
<comment type="caution">
    <text evidence="2">The sequence shown here is derived from an EMBL/GenBank/DDBJ whole genome shotgun (WGS) entry which is preliminary data.</text>
</comment>
<feature type="compositionally biased region" description="Basic and acidic residues" evidence="1">
    <location>
        <begin position="63"/>
        <end position="75"/>
    </location>
</feature>
<accession>A0ABN8D5H6</accession>
<reference evidence="2 3" key="1">
    <citation type="submission" date="2021-11" db="EMBL/GenBank/DDBJ databases">
        <authorList>
            <person name="Islam A."/>
            <person name="Islam S."/>
            <person name="Flora M.S."/>
            <person name="Rahman M."/>
            <person name="Ziaur R.M."/>
            <person name="Epstein J.H."/>
            <person name="Hassan M."/>
            <person name="Klassen M."/>
            <person name="Woodard K."/>
            <person name="Webb A."/>
            <person name="Webby R.J."/>
            <person name="El Zowalaty M.E."/>
        </authorList>
    </citation>
    <scope>NUCLEOTIDE SEQUENCE [LARGE SCALE GENOMIC DNA]</scope>
    <source>
        <strain evidence="2">Pbs1</strain>
    </source>
</reference>
<organism evidence="2 3">
    <name type="scientific">Peronospora belbahrii</name>
    <dbReference type="NCBI Taxonomy" id="622444"/>
    <lineage>
        <taxon>Eukaryota</taxon>
        <taxon>Sar</taxon>
        <taxon>Stramenopiles</taxon>
        <taxon>Oomycota</taxon>
        <taxon>Peronosporomycetes</taxon>
        <taxon>Peronosporales</taxon>
        <taxon>Peronosporaceae</taxon>
        <taxon>Peronospora</taxon>
    </lineage>
</organism>
<keyword evidence="3" id="KW-1185">Reference proteome</keyword>
<proteinExistence type="predicted"/>
<evidence type="ECO:0000313" key="2">
    <source>
        <dbReference type="EMBL" id="CAH0519504.1"/>
    </source>
</evidence>